<organism evidence="1 2">
    <name type="scientific">Niastella vici</name>
    <dbReference type="NCBI Taxonomy" id="1703345"/>
    <lineage>
        <taxon>Bacteria</taxon>
        <taxon>Pseudomonadati</taxon>
        <taxon>Bacteroidota</taxon>
        <taxon>Chitinophagia</taxon>
        <taxon>Chitinophagales</taxon>
        <taxon>Chitinophagaceae</taxon>
        <taxon>Niastella</taxon>
    </lineage>
</organism>
<keyword evidence="2" id="KW-1185">Reference proteome</keyword>
<reference evidence="1 2" key="1">
    <citation type="submission" date="2016-03" db="EMBL/GenBank/DDBJ databases">
        <title>Niastella vici sp. nov., isolated from farmland soil.</title>
        <authorList>
            <person name="Chen L."/>
            <person name="Wang D."/>
            <person name="Yang S."/>
            <person name="Wang G."/>
        </authorList>
    </citation>
    <scope>NUCLEOTIDE SEQUENCE [LARGE SCALE GENOMIC DNA]</scope>
    <source>
        <strain evidence="1 2">DJ57</strain>
    </source>
</reference>
<evidence type="ECO:0000313" key="2">
    <source>
        <dbReference type="Proteomes" id="UP000192796"/>
    </source>
</evidence>
<sequence length="87" mass="10176">MRLYEGAFAEKYKPAILRTKDNAPVCEYLYFNGADLAVYENLILVIFFEESTAGCKESPERQYIKLLPFRRSIIEKLRLSKPSKHNE</sequence>
<proteinExistence type="predicted"/>
<evidence type="ECO:0000313" key="1">
    <source>
        <dbReference type="EMBL" id="OQP59566.1"/>
    </source>
</evidence>
<gene>
    <name evidence="1" type="ORF">A3860_36870</name>
</gene>
<protein>
    <submittedName>
        <fullName evidence="1">Uncharacterized protein</fullName>
    </submittedName>
</protein>
<accession>A0A1V9FMT6</accession>
<dbReference type="EMBL" id="LVYD01000076">
    <property type="protein sequence ID" value="OQP59566.1"/>
    <property type="molecule type" value="Genomic_DNA"/>
</dbReference>
<comment type="caution">
    <text evidence="1">The sequence shown here is derived from an EMBL/GenBank/DDBJ whole genome shotgun (WGS) entry which is preliminary data.</text>
</comment>
<name>A0A1V9FMT6_9BACT</name>
<dbReference type="AlphaFoldDB" id="A0A1V9FMT6"/>
<dbReference type="Proteomes" id="UP000192796">
    <property type="component" value="Unassembled WGS sequence"/>
</dbReference>